<feature type="compositionally biased region" description="Pro residues" evidence="1">
    <location>
        <begin position="221"/>
        <end position="242"/>
    </location>
</feature>
<keyword evidence="4" id="KW-1185">Reference proteome</keyword>
<evidence type="ECO:0000259" key="2">
    <source>
        <dbReference type="Pfam" id="PF02120"/>
    </source>
</evidence>
<dbReference type="Pfam" id="PF02120">
    <property type="entry name" value="Flg_hook"/>
    <property type="match status" value="1"/>
</dbReference>
<proteinExistence type="predicted"/>
<reference evidence="4" key="1">
    <citation type="submission" date="2016-03" db="EMBL/GenBank/DDBJ databases">
        <authorList>
            <person name="Heylen K."/>
            <person name="De Vos P."/>
            <person name="Vekeman B."/>
        </authorList>
    </citation>
    <scope>NUCLEOTIDE SEQUENCE [LARGE SCALE GENOMIC DNA]</scope>
    <source>
        <strain evidence="4">R-45383</strain>
    </source>
</reference>
<dbReference type="AlphaFoldDB" id="A0A177NKA5"/>
<sequence>MADITASGSAPPAYAELPALAEAVRIILNLTAAGQGEVMDINLPLDARLQASLNKVAEELPELKLNQLVEAKITLVDSPNQAVTVTIGERNLLLQNPARMPVQVGQTLQLQVVKLAPTAELRLVAVSQPNRNEFLPVAGASNGGVFKLPTAPANLGAATSANPASSATSSPSATLAAGAGGAVPASAPANSNPAASVTAVVVKADAGRLTLQLLPAANPASPIPPSPTPPSPTPPSPTPPLSPSSSFSPPLSSNPTASPPNPRADLITLTDKQWTWSQPASGTGNAPTSVSAPPAPGQTVTLHIVKTADGPMVALSPRGADTEALVAAAYKQLLPMQTPPAQFASHLARVVTADFAGANVGETLKRAALNLLAAIPPRAALLEPAPLRQAIRGSGLFMESDWFGGPHPPPDQTPPPEDFKLKLSKFVALLQRELAEQTALPAAEREPLSETLQKAQGGLAKLTLDQLNSLPRDDATKQVWFLELPFFNADQADSLRLCIERDQTGGSEEHKDAWTVSISLSPPLIGTIHCKISCYDGSVNTRFWSESPRTVELIDSRLPELRQQFEQKGLTPGFMDAQQGRPAQPQPPALPPQTLLSEKV</sequence>
<feature type="compositionally biased region" description="Polar residues" evidence="1">
    <location>
        <begin position="270"/>
        <end position="291"/>
    </location>
</feature>
<gene>
    <name evidence="3" type="ORF">A1355_00225</name>
</gene>
<dbReference type="Gene3D" id="3.30.750.140">
    <property type="match status" value="1"/>
</dbReference>
<dbReference type="RefSeq" id="WP_064028661.1">
    <property type="nucleotide sequence ID" value="NZ_LUUK01000169.1"/>
</dbReference>
<dbReference type="EMBL" id="LUUK01000169">
    <property type="protein sequence ID" value="OAI18335.1"/>
    <property type="molecule type" value="Genomic_DNA"/>
</dbReference>
<feature type="domain" description="Flagellar hook-length control protein-like C-terminal" evidence="2">
    <location>
        <begin position="506"/>
        <end position="585"/>
    </location>
</feature>
<dbReference type="STRING" id="702114.A1355_00225"/>
<organism evidence="3 4">
    <name type="scientific">Methylomonas koyamae</name>
    <dbReference type="NCBI Taxonomy" id="702114"/>
    <lineage>
        <taxon>Bacteria</taxon>
        <taxon>Pseudomonadati</taxon>
        <taxon>Pseudomonadota</taxon>
        <taxon>Gammaproteobacteria</taxon>
        <taxon>Methylococcales</taxon>
        <taxon>Methylococcaceae</taxon>
        <taxon>Methylomonas</taxon>
    </lineage>
</organism>
<accession>A0A177NKA5</accession>
<dbReference type="InterPro" id="IPR021136">
    <property type="entry name" value="Flagellar_hook_control-like_C"/>
</dbReference>
<dbReference type="InterPro" id="IPR038610">
    <property type="entry name" value="FliK-like_C_sf"/>
</dbReference>
<dbReference type="Proteomes" id="UP000077628">
    <property type="component" value="Unassembled WGS sequence"/>
</dbReference>
<evidence type="ECO:0000256" key="1">
    <source>
        <dbReference type="SAM" id="MobiDB-lite"/>
    </source>
</evidence>
<feature type="compositionally biased region" description="Low complexity" evidence="1">
    <location>
        <begin position="243"/>
        <end position="256"/>
    </location>
</feature>
<evidence type="ECO:0000313" key="3">
    <source>
        <dbReference type="EMBL" id="OAI18335.1"/>
    </source>
</evidence>
<feature type="region of interest" description="Disordered" evidence="1">
    <location>
        <begin position="157"/>
        <end position="192"/>
    </location>
</feature>
<comment type="caution">
    <text evidence="3">The sequence shown here is derived from an EMBL/GenBank/DDBJ whole genome shotgun (WGS) entry which is preliminary data.</text>
</comment>
<feature type="region of interest" description="Disordered" evidence="1">
    <location>
        <begin position="216"/>
        <end position="297"/>
    </location>
</feature>
<feature type="region of interest" description="Disordered" evidence="1">
    <location>
        <begin position="572"/>
        <end position="600"/>
    </location>
</feature>
<evidence type="ECO:0000313" key="4">
    <source>
        <dbReference type="Proteomes" id="UP000077628"/>
    </source>
</evidence>
<dbReference type="OrthoDB" id="5563611at2"/>
<name>A0A177NKA5_9GAMM</name>
<protein>
    <recommendedName>
        <fullName evidence="2">Flagellar hook-length control protein-like C-terminal domain-containing protein</fullName>
    </recommendedName>
</protein>